<dbReference type="KEGG" id="pda:103717201"/>
<dbReference type="SUPFAM" id="SSF118290">
    <property type="entry name" value="WRKY DNA-binding domain"/>
    <property type="match status" value="2"/>
</dbReference>
<accession>A0A8B7CPT2</accession>
<protein>
    <submittedName>
        <fullName evidence="10">Probable WRKY transcription factor 4 isoform X1</fullName>
    </submittedName>
</protein>
<feature type="region of interest" description="Disordered" evidence="7">
    <location>
        <begin position="162"/>
        <end position="201"/>
    </location>
</feature>
<feature type="domain" description="WRKY" evidence="8">
    <location>
        <begin position="363"/>
        <end position="428"/>
    </location>
</feature>
<evidence type="ECO:0000313" key="9">
    <source>
        <dbReference type="Proteomes" id="UP000228380"/>
    </source>
</evidence>
<keyword evidence="3" id="KW-0805">Transcription regulation</keyword>
<keyword evidence="2" id="KW-0677">Repeat</keyword>
<dbReference type="FunFam" id="2.20.25.80:FF:000006">
    <property type="entry name" value="WRKY transcription factor"/>
    <property type="match status" value="2"/>
</dbReference>
<reference evidence="10" key="1">
    <citation type="submission" date="2025-08" db="UniProtKB">
        <authorList>
            <consortium name="RefSeq"/>
        </authorList>
    </citation>
    <scope>IDENTIFICATION</scope>
    <source>
        <tissue evidence="10">Young leaves</tissue>
    </source>
</reference>
<organism evidence="9 10">
    <name type="scientific">Phoenix dactylifera</name>
    <name type="common">Date palm</name>
    <dbReference type="NCBI Taxonomy" id="42345"/>
    <lineage>
        <taxon>Eukaryota</taxon>
        <taxon>Viridiplantae</taxon>
        <taxon>Streptophyta</taxon>
        <taxon>Embryophyta</taxon>
        <taxon>Tracheophyta</taxon>
        <taxon>Spermatophyta</taxon>
        <taxon>Magnoliopsida</taxon>
        <taxon>Liliopsida</taxon>
        <taxon>Arecaceae</taxon>
        <taxon>Coryphoideae</taxon>
        <taxon>Phoeniceae</taxon>
        <taxon>Phoenix</taxon>
    </lineage>
</organism>
<feature type="region of interest" description="Disordered" evidence="7">
    <location>
        <begin position="505"/>
        <end position="536"/>
    </location>
</feature>
<feature type="region of interest" description="Disordered" evidence="7">
    <location>
        <begin position="1"/>
        <end position="59"/>
    </location>
</feature>
<evidence type="ECO:0000256" key="1">
    <source>
        <dbReference type="ARBA" id="ARBA00004123"/>
    </source>
</evidence>
<feature type="domain" description="WRKY" evidence="8">
    <location>
        <begin position="192"/>
        <end position="256"/>
    </location>
</feature>
<dbReference type="Proteomes" id="UP000228380">
    <property type="component" value="Unplaced"/>
</dbReference>
<proteinExistence type="predicted"/>
<keyword evidence="4" id="KW-0238">DNA-binding</keyword>
<evidence type="ECO:0000256" key="6">
    <source>
        <dbReference type="ARBA" id="ARBA00023242"/>
    </source>
</evidence>
<comment type="subcellular location">
    <subcellularLocation>
        <location evidence="1">Nucleus</location>
    </subcellularLocation>
</comment>
<dbReference type="Pfam" id="PF03106">
    <property type="entry name" value="WRKY"/>
    <property type="match status" value="2"/>
</dbReference>
<dbReference type="GeneID" id="103717201"/>
<dbReference type="InterPro" id="IPR003657">
    <property type="entry name" value="WRKY_dom"/>
</dbReference>
<feature type="region of interest" description="Disordered" evidence="7">
    <location>
        <begin position="248"/>
        <end position="339"/>
    </location>
</feature>
<evidence type="ECO:0000256" key="4">
    <source>
        <dbReference type="ARBA" id="ARBA00023125"/>
    </source>
</evidence>
<dbReference type="PANTHER" id="PTHR31221">
    <property type="entry name" value="WRKY TRANSCRIPTION FACTOR PROTEIN 1-RELATED"/>
    <property type="match status" value="1"/>
</dbReference>
<dbReference type="InterPro" id="IPR036576">
    <property type="entry name" value="WRKY_dom_sf"/>
</dbReference>
<evidence type="ECO:0000256" key="5">
    <source>
        <dbReference type="ARBA" id="ARBA00023163"/>
    </source>
</evidence>
<evidence type="ECO:0000256" key="2">
    <source>
        <dbReference type="ARBA" id="ARBA00022737"/>
    </source>
</evidence>
<dbReference type="SMART" id="SM00774">
    <property type="entry name" value="WRKY"/>
    <property type="match status" value="2"/>
</dbReference>
<feature type="compositionally biased region" description="Basic and acidic residues" evidence="7">
    <location>
        <begin position="10"/>
        <end position="20"/>
    </location>
</feature>
<sequence>MAEEPGSGVPEHDKADREGSPESSSCPPLEAEGGDSKTLGSPDSSSQPGGDGGSAGDRRSFSQLLAGAMASAAPGSAGVAPFLTVPVVTIPCYIAPAAGLAGQFAMTHQAVLASVMAQALMQLQKAYPSSSSEFLRNSVTQPQISNITLLPLQQDPLPVAGNNACAPQMEQPPSSHQKPQSASIVVKTSSDDEKTSSDDDYNWRKYGQKQVKNSENIRSYYRCAYANCSVKKKVECCQDGHVADIVYSGCHNHEPPLRVRSSRERKAKRSAPSVVNKKLDLPGAENNATVSSASKLPHSSGNETLEQHLPCSDGHEGDSAVKTEEDLGDKPDPKRRSTENTILDLAPVLKTIRETKVILQTACDVGLTSDGYRWRKYGRKFVKGNPNPRSYYRCTHIGCPVRKHVERSSEDAKSLLITYEGKHNHELPPLKDGSNPPDSALLTAAAATAMTTNEQTPKNVPLLYETPTTKWLPDVDGKVSNEQVQELGGEKAIESAQTLLTMGLSATSENAGSKNSGGIQQPRSNGNCAIVPVENS</sequence>
<dbReference type="AlphaFoldDB" id="A0A8B7CPT2"/>
<feature type="compositionally biased region" description="Basic and acidic residues" evidence="7">
    <location>
        <begin position="189"/>
        <end position="201"/>
    </location>
</feature>
<dbReference type="PANTHER" id="PTHR31221:SF193">
    <property type="entry name" value="WRKY TRANSCRIPTION FACTOR PROTEIN 1-RELATED"/>
    <property type="match status" value="1"/>
</dbReference>
<keyword evidence="9" id="KW-1185">Reference proteome</keyword>
<dbReference type="GO" id="GO:0005634">
    <property type="term" value="C:nucleus"/>
    <property type="evidence" value="ECO:0007669"/>
    <property type="project" value="UniProtKB-SubCell"/>
</dbReference>
<keyword evidence="5" id="KW-0804">Transcription</keyword>
<dbReference type="Gene3D" id="2.20.25.80">
    <property type="entry name" value="WRKY domain"/>
    <property type="match status" value="2"/>
</dbReference>
<feature type="compositionally biased region" description="Polar residues" evidence="7">
    <location>
        <begin position="505"/>
        <end position="527"/>
    </location>
</feature>
<dbReference type="OrthoDB" id="764896at2759"/>
<evidence type="ECO:0000256" key="7">
    <source>
        <dbReference type="SAM" id="MobiDB-lite"/>
    </source>
</evidence>
<feature type="compositionally biased region" description="Polar residues" evidence="7">
    <location>
        <begin position="286"/>
        <end position="304"/>
    </location>
</feature>
<feature type="compositionally biased region" description="Basic and acidic residues" evidence="7">
    <location>
        <begin position="251"/>
        <end position="264"/>
    </location>
</feature>
<evidence type="ECO:0000259" key="8">
    <source>
        <dbReference type="PROSITE" id="PS50811"/>
    </source>
</evidence>
<dbReference type="InterPro" id="IPR044810">
    <property type="entry name" value="WRKY_plant"/>
</dbReference>
<keyword evidence="6" id="KW-0539">Nucleus</keyword>
<evidence type="ECO:0000256" key="3">
    <source>
        <dbReference type="ARBA" id="ARBA00023015"/>
    </source>
</evidence>
<dbReference type="PROSITE" id="PS50811">
    <property type="entry name" value="WRKY"/>
    <property type="match status" value="2"/>
</dbReference>
<dbReference type="GO" id="GO:0003700">
    <property type="term" value="F:DNA-binding transcription factor activity"/>
    <property type="evidence" value="ECO:0007669"/>
    <property type="project" value="InterPro"/>
</dbReference>
<feature type="compositionally biased region" description="Basic and acidic residues" evidence="7">
    <location>
        <begin position="313"/>
        <end position="338"/>
    </location>
</feature>
<dbReference type="RefSeq" id="XP_008803718.1">
    <property type="nucleotide sequence ID" value="XM_008805496.4"/>
</dbReference>
<name>A0A8B7CPT2_PHODC</name>
<evidence type="ECO:0000313" key="10">
    <source>
        <dbReference type="RefSeq" id="XP_008803718.1"/>
    </source>
</evidence>
<feature type="compositionally biased region" description="Polar residues" evidence="7">
    <location>
        <begin position="171"/>
        <end position="183"/>
    </location>
</feature>
<gene>
    <name evidence="10" type="primary">LOC103717201</name>
</gene>
<dbReference type="GO" id="GO:0043565">
    <property type="term" value="F:sequence-specific DNA binding"/>
    <property type="evidence" value="ECO:0007669"/>
    <property type="project" value="InterPro"/>
</dbReference>